<evidence type="ECO:0000313" key="8">
    <source>
        <dbReference type="EMBL" id="POS78977.1"/>
    </source>
</evidence>
<keyword evidence="6" id="KW-0732">Signal</keyword>
<evidence type="ECO:0000256" key="5">
    <source>
        <dbReference type="ARBA" id="ARBA00023002"/>
    </source>
</evidence>
<dbReference type="InterPro" id="IPR016166">
    <property type="entry name" value="FAD-bd_PCMH"/>
</dbReference>
<evidence type="ECO:0000256" key="6">
    <source>
        <dbReference type="SAM" id="SignalP"/>
    </source>
</evidence>
<dbReference type="InterPro" id="IPR036318">
    <property type="entry name" value="FAD-bd_PCMH-like_sf"/>
</dbReference>
<name>A0A2P5I8Z9_DIAHE</name>
<protein>
    <recommendedName>
        <fullName evidence="7">FAD-binding PCMH-type domain-containing protein</fullName>
    </recommendedName>
</protein>
<dbReference type="InterPro" id="IPR016169">
    <property type="entry name" value="FAD-bd_PCMH_sub2"/>
</dbReference>
<evidence type="ECO:0000259" key="7">
    <source>
        <dbReference type="PROSITE" id="PS51387"/>
    </source>
</evidence>
<dbReference type="PROSITE" id="PS51387">
    <property type="entry name" value="FAD_PCMH"/>
    <property type="match status" value="1"/>
</dbReference>
<dbReference type="Proteomes" id="UP000094444">
    <property type="component" value="Unassembled WGS sequence"/>
</dbReference>
<keyword evidence="4" id="KW-0274">FAD</keyword>
<evidence type="ECO:0000256" key="4">
    <source>
        <dbReference type="ARBA" id="ARBA00022827"/>
    </source>
</evidence>
<dbReference type="OrthoDB" id="9996127at2759"/>
<comment type="cofactor">
    <cofactor evidence="1">
        <name>FAD</name>
        <dbReference type="ChEBI" id="CHEBI:57692"/>
    </cofactor>
</comment>
<comment type="similarity">
    <text evidence="2">Belongs to the oxygen-dependent FAD-linked oxidoreductase family.</text>
</comment>
<evidence type="ECO:0000256" key="3">
    <source>
        <dbReference type="ARBA" id="ARBA00022630"/>
    </source>
</evidence>
<sequence>MFFRFLTPLAFAAVSLLPAVSCGPVSINLIPRTPGAGINIEALTKNLSEAAEVYVPSDEPFAALTVRWSNLEPPSPNVVVVVATEEDVSQTVAFAYKNDIPILAYNGHHGTLISLGKMDCGIQIYLGRLNSLKIAEDGSTVTVGGGINSHNLTETLWAASKQAVTGTCECVSYLGPALGGGHGWLQGHHGLISDQFESLNVVLANGDLKTVDNTSDLWWGMPGAGQNFGIVTSATSRIYDIVSPNWAIETIVFGGDKLETVYEVASEVLVKNGNQTDDVQNYSYWQNDATLDPNNPVIIMYIMQEGVDAVDSAYTKPFHDLDPLKVTPQTGDYRDLAAWTGIALDSPPCQDFGFNNPRFPIYLPSYNVTAMRLAYDVYAASVGGADSPWTNSIFMFEDYATAGVRERNVDSTAFAFREDLLLAAPLIIYNSTGASEDVEVRDLGNRLREIIKESTGREELHAYVNYAFGDEGVKAWFGAEEWRGDRLRALKEKYDPTGVFSFYAPIA</sequence>
<dbReference type="InParanoid" id="A0A2P5I8Z9"/>
<gene>
    <name evidence="8" type="ORF">DHEL01_v202635</name>
</gene>
<dbReference type="AlphaFoldDB" id="A0A2P5I8Z9"/>
<feature type="signal peptide" evidence="6">
    <location>
        <begin position="1"/>
        <end position="22"/>
    </location>
</feature>
<dbReference type="STRING" id="158607.A0A2P5I8Z9"/>
<evidence type="ECO:0000256" key="2">
    <source>
        <dbReference type="ARBA" id="ARBA00005466"/>
    </source>
</evidence>
<dbReference type="EMBL" id="MAVT02000146">
    <property type="protein sequence ID" value="POS78977.1"/>
    <property type="molecule type" value="Genomic_DNA"/>
</dbReference>
<dbReference type="PANTHER" id="PTHR42973:SF9">
    <property type="entry name" value="FAD-BINDING PCMH-TYPE DOMAIN-CONTAINING PROTEIN-RELATED"/>
    <property type="match status" value="1"/>
</dbReference>
<dbReference type="Pfam" id="PF08031">
    <property type="entry name" value="BBE"/>
    <property type="match status" value="1"/>
</dbReference>
<dbReference type="Gene3D" id="3.30.465.10">
    <property type="match status" value="1"/>
</dbReference>
<dbReference type="InterPro" id="IPR012951">
    <property type="entry name" value="BBE"/>
</dbReference>
<organism evidence="8 9">
    <name type="scientific">Diaporthe helianthi</name>
    <dbReference type="NCBI Taxonomy" id="158607"/>
    <lineage>
        <taxon>Eukaryota</taxon>
        <taxon>Fungi</taxon>
        <taxon>Dikarya</taxon>
        <taxon>Ascomycota</taxon>
        <taxon>Pezizomycotina</taxon>
        <taxon>Sordariomycetes</taxon>
        <taxon>Sordariomycetidae</taxon>
        <taxon>Diaporthales</taxon>
        <taxon>Diaporthaceae</taxon>
        <taxon>Diaporthe</taxon>
    </lineage>
</organism>
<dbReference type="InterPro" id="IPR006094">
    <property type="entry name" value="Oxid_FAD_bind_N"/>
</dbReference>
<dbReference type="InterPro" id="IPR050416">
    <property type="entry name" value="FAD-linked_Oxidoreductase"/>
</dbReference>
<evidence type="ECO:0000313" key="9">
    <source>
        <dbReference type="Proteomes" id="UP000094444"/>
    </source>
</evidence>
<keyword evidence="3" id="KW-0285">Flavoprotein</keyword>
<reference evidence="8" key="1">
    <citation type="submission" date="2017-09" db="EMBL/GenBank/DDBJ databases">
        <title>Polyketide synthases of a Diaporthe helianthi virulent isolate.</title>
        <authorList>
            <person name="Baroncelli R."/>
        </authorList>
    </citation>
    <scope>NUCLEOTIDE SEQUENCE [LARGE SCALE GENOMIC DNA]</scope>
    <source>
        <strain evidence="8">7/96</strain>
    </source>
</reference>
<dbReference type="Pfam" id="PF01565">
    <property type="entry name" value="FAD_binding_4"/>
    <property type="match status" value="1"/>
</dbReference>
<accession>A0A2P5I8Z9</accession>
<comment type="caution">
    <text evidence="8">The sequence shown here is derived from an EMBL/GenBank/DDBJ whole genome shotgun (WGS) entry which is preliminary data.</text>
</comment>
<proteinExistence type="inferred from homology"/>
<keyword evidence="9" id="KW-1185">Reference proteome</keyword>
<dbReference type="PANTHER" id="PTHR42973">
    <property type="entry name" value="BINDING OXIDOREDUCTASE, PUTATIVE (AFU_ORTHOLOGUE AFUA_1G17690)-RELATED"/>
    <property type="match status" value="1"/>
</dbReference>
<feature type="chain" id="PRO_5015179537" description="FAD-binding PCMH-type domain-containing protein" evidence="6">
    <location>
        <begin position="23"/>
        <end position="507"/>
    </location>
</feature>
<dbReference type="Gene3D" id="3.40.462.20">
    <property type="match status" value="1"/>
</dbReference>
<dbReference type="GO" id="GO:0071949">
    <property type="term" value="F:FAD binding"/>
    <property type="evidence" value="ECO:0007669"/>
    <property type="project" value="InterPro"/>
</dbReference>
<keyword evidence="5" id="KW-0560">Oxidoreductase</keyword>
<feature type="domain" description="FAD-binding PCMH-type" evidence="7">
    <location>
        <begin position="71"/>
        <end position="241"/>
    </location>
</feature>
<dbReference type="SUPFAM" id="SSF56176">
    <property type="entry name" value="FAD-binding/transporter-associated domain-like"/>
    <property type="match status" value="1"/>
</dbReference>
<dbReference type="GO" id="GO:0016491">
    <property type="term" value="F:oxidoreductase activity"/>
    <property type="evidence" value="ECO:0007669"/>
    <property type="project" value="UniProtKB-KW"/>
</dbReference>
<evidence type="ECO:0000256" key="1">
    <source>
        <dbReference type="ARBA" id="ARBA00001974"/>
    </source>
</evidence>